<feature type="region of interest" description="Disordered" evidence="1">
    <location>
        <begin position="130"/>
        <end position="190"/>
    </location>
</feature>
<protein>
    <submittedName>
        <fullName evidence="2">Protein ECT2</fullName>
    </submittedName>
</protein>
<feature type="compositionally biased region" description="Polar residues" evidence="1">
    <location>
        <begin position="158"/>
        <end position="184"/>
    </location>
</feature>
<feature type="compositionally biased region" description="Low complexity" evidence="1">
    <location>
        <begin position="137"/>
        <end position="157"/>
    </location>
</feature>
<evidence type="ECO:0000256" key="1">
    <source>
        <dbReference type="SAM" id="MobiDB-lite"/>
    </source>
</evidence>
<proteinExistence type="predicted"/>
<name>A0AAV4FJY7_9GAST</name>
<evidence type="ECO:0000313" key="2">
    <source>
        <dbReference type="EMBL" id="GFR73269.1"/>
    </source>
</evidence>
<dbReference type="AlphaFoldDB" id="A0AAV4FJY7"/>
<keyword evidence="3" id="KW-1185">Reference proteome</keyword>
<dbReference type="EMBL" id="BMAT01000795">
    <property type="protein sequence ID" value="GFR73269.1"/>
    <property type="molecule type" value="Genomic_DNA"/>
</dbReference>
<comment type="caution">
    <text evidence="2">The sequence shown here is derived from an EMBL/GenBank/DDBJ whole genome shotgun (WGS) entry which is preliminary data.</text>
</comment>
<reference evidence="2 3" key="1">
    <citation type="journal article" date="2021" name="Elife">
        <title>Chloroplast acquisition without the gene transfer in kleptoplastic sea slugs, Plakobranchus ocellatus.</title>
        <authorList>
            <person name="Maeda T."/>
            <person name="Takahashi S."/>
            <person name="Yoshida T."/>
            <person name="Shimamura S."/>
            <person name="Takaki Y."/>
            <person name="Nagai Y."/>
            <person name="Toyoda A."/>
            <person name="Suzuki Y."/>
            <person name="Arimoto A."/>
            <person name="Ishii H."/>
            <person name="Satoh N."/>
            <person name="Nishiyama T."/>
            <person name="Hasebe M."/>
            <person name="Maruyama T."/>
            <person name="Minagawa J."/>
            <person name="Obokata J."/>
            <person name="Shigenobu S."/>
        </authorList>
    </citation>
    <scope>NUCLEOTIDE SEQUENCE [LARGE SCALE GENOMIC DNA]</scope>
</reference>
<sequence length="190" mass="20424">MEELSKDDLLTTICKNLAIVLCRPDIGTFLAHVSGEELNITTKDLHKSNKGIKFSRRVSRAFSFNKTPRKLTRAISGMVHGLSPFGRDPRQFDRGGVRKLASTFDLTELHEDDSDTASLGAFSLQEGISPLGSILGSPQQPSAAPTPTTSATSSSSTLFVTPTRSAPKSKTPSKWSTIGPSSASKAKKYL</sequence>
<accession>A0AAV4FJY7</accession>
<gene>
    <name evidence="2" type="ORF">ElyMa_000401100</name>
</gene>
<dbReference type="Proteomes" id="UP000762676">
    <property type="component" value="Unassembled WGS sequence"/>
</dbReference>
<organism evidence="2 3">
    <name type="scientific">Elysia marginata</name>
    <dbReference type="NCBI Taxonomy" id="1093978"/>
    <lineage>
        <taxon>Eukaryota</taxon>
        <taxon>Metazoa</taxon>
        <taxon>Spiralia</taxon>
        <taxon>Lophotrochozoa</taxon>
        <taxon>Mollusca</taxon>
        <taxon>Gastropoda</taxon>
        <taxon>Heterobranchia</taxon>
        <taxon>Euthyneura</taxon>
        <taxon>Panpulmonata</taxon>
        <taxon>Sacoglossa</taxon>
        <taxon>Placobranchoidea</taxon>
        <taxon>Plakobranchidae</taxon>
        <taxon>Elysia</taxon>
    </lineage>
</organism>
<evidence type="ECO:0000313" key="3">
    <source>
        <dbReference type="Proteomes" id="UP000762676"/>
    </source>
</evidence>